<protein>
    <recommendedName>
        <fullName evidence="2">DUF8049 domain-containing protein</fullName>
    </recommendedName>
</protein>
<feature type="transmembrane region" description="Helical" evidence="1">
    <location>
        <begin position="65"/>
        <end position="84"/>
    </location>
</feature>
<feature type="domain" description="DUF8049" evidence="2">
    <location>
        <begin position="1"/>
        <end position="84"/>
    </location>
</feature>
<evidence type="ECO:0000259" key="2">
    <source>
        <dbReference type="Pfam" id="PF26223"/>
    </source>
</evidence>
<organism evidence="3 4">
    <name type="scientific">Halorubrum rubrum</name>
    <dbReference type="NCBI Taxonomy" id="1126240"/>
    <lineage>
        <taxon>Archaea</taxon>
        <taxon>Methanobacteriati</taxon>
        <taxon>Methanobacteriota</taxon>
        <taxon>Stenosarchaea group</taxon>
        <taxon>Halobacteria</taxon>
        <taxon>Halobacteriales</taxon>
        <taxon>Haloferacaceae</taxon>
        <taxon>Halorubrum</taxon>
    </lineage>
</organism>
<dbReference type="Pfam" id="PF26223">
    <property type="entry name" value="DUF8049"/>
    <property type="match status" value="1"/>
</dbReference>
<sequence length="85" mass="8473">MEIERAREDVVVAASAGLSTVAVALLSSFVSGVTVGTLPSLAPLAVYLAYLFTRKGGPYGSVDTPPNWAALAVAVGVAVLAVGAV</sequence>
<keyword evidence="1" id="KW-1133">Transmembrane helix</keyword>
<name>A0ABD5R0N1_9EURY</name>
<dbReference type="InterPro" id="IPR058362">
    <property type="entry name" value="DUF8049"/>
</dbReference>
<keyword evidence="1" id="KW-0472">Membrane</keyword>
<reference evidence="3 4" key="1">
    <citation type="journal article" date="2019" name="Int. J. Syst. Evol. Microbiol.">
        <title>The Global Catalogue of Microorganisms (GCM) 10K type strain sequencing project: providing services to taxonomists for standard genome sequencing and annotation.</title>
        <authorList>
            <consortium name="The Broad Institute Genomics Platform"/>
            <consortium name="The Broad Institute Genome Sequencing Center for Infectious Disease"/>
            <person name="Wu L."/>
            <person name="Ma J."/>
        </authorList>
    </citation>
    <scope>NUCLEOTIDE SEQUENCE [LARGE SCALE GENOMIC DNA]</scope>
    <source>
        <strain evidence="3 4">CGMCC 1.12124</strain>
    </source>
</reference>
<gene>
    <name evidence="3" type="ORF">ACFPM1_07155</name>
</gene>
<dbReference type="Proteomes" id="UP001596118">
    <property type="component" value="Unassembled WGS sequence"/>
</dbReference>
<accession>A0ABD5R0N1</accession>
<evidence type="ECO:0000313" key="4">
    <source>
        <dbReference type="Proteomes" id="UP001596118"/>
    </source>
</evidence>
<proteinExistence type="predicted"/>
<evidence type="ECO:0000313" key="3">
    <source>
        <dbReference type="EMBL" id="MFC5278532.1"/>
    </source>
</evidence>
<feature type="transmembrane region" description="Helical" evidence="1">
    <location>
        <begin position="36"/>
        <end position="53"/>
    </location>
</feature>
<dbReference type="RefSeq" id="WP_256412158.1">
    <property type="nucleotide sequence ID" value="NZ_JANHDM010000008.1"/>
</dbReference>
<dbReference type="AlphaFoldDB" id="A0ABD5R0N1"/>
<evidence type="ECO:0000256" key="1">
    <source>
        <dbReference type="SAM" id="Phobius"/>
    </source>
</evidence>
<comment type="caution">
    <text evidence="3">The sequence shown here is derived from an EMBL/GenBank/DDBJ whole genome shotgun (WGS) entry which is preliminary data.</text>
</comment>
<keyword evidence="1" id="KW-0812">Transmembrane</keyword>
<keyword evidence="4" id="KW-1185">Reference proteome</keyword>
<dbReference type="EMBL" id="JBHSKY010000007">
    <property type="protein sequence ID" value="MFC5278532.1"/>
    <property type="molecule type" value="Genomic_DNA"/>
</dbReference>